<feature type="transmembrane region" description="Helical" evidence="1">
    <location>
        <begin position="161"/>
        <end position="180"/>
    </location>
</feature>
<evidence type="ECO:0000313" key="3">
    <source>
        <dbReference type="Proteomes" id="UP000324143"/>
    </source>
</evidence>
<organism evidence="2 3">
    <name type="scientific">Candidatus Mcinerneyibacterium aminivorans</name>
    <dbReference type="NCBI Taxonomy" id="2703815"/>
    <lineage>
        <taxon>Bacteria</taxon>
        <taxon>Candidatus Macinerneyibacteriota</taxon>
        <taxon>Candidatus Mcinerneyibacteria</taxon>
        <taxon>Candidatus Mcinerneyibacteriales</taxon>
        <taxon>Candidatus Mcinerneyibacteriaceae</taxon>
        <taxon>Candidatus Mcinerneyibacterium</taxon>
    </lineage>
</organism>
<dbReference type="AlphaFoldDB" id="A0A5D0MBR0"/>
<keyword evidence="1" id="KW-1133">Transmembrane helix</keyword>
<evidence type="ECO:0000256" key="1">
    <source>
        <dbReference type="SAM" id="Phobius"/>
    </source>
</evidence>
<reference evidence="2" key="1">
    <citation type="submission" date="2019-08" db="EMBL/GenBank/DDBJ databases">
        <title>Genomic characterization of a novel candidate phylum (ARYD3) from a high temperature, high salinity tertiary oil reservoir in north central Oklahoma, USA.</title>
        <authorList>
            <person name="Youssef N.H."/>
            <person name="Yadav A."/>
            <person name="Elshahed M.S."/>
        </authorList>
    </citation>
    <scope>NUCLEOTIDE SEQUENCE [LARGE SCALE GENOMIC DNA]</scope>
    <source>
        <strain evidence="2">ARYD3</strain>
    </source>
</reference>
<keyword evidence="1" id="KW-0812">Transmembrane</keyword>
<protein>
    <submittedName>
        <fullName evidence="2">Uncharacterized protein</fullName>
    </submittedName>
</protein>
<keyword evidence="3" id="KW-1185">Reference proteome</keyword>
<keyword evidence="1" id="KW-0472">Membrane</keyword>
<dbReference type="Proteomes" id="UP000324143">
    <property type="component" value="Unassembled WGS sequence"/>
</dbReference>
<dbReference type="EMBL" id="VSIX01000135">
    <property type="protein sequence ID" value="TYB30456.1"/>
    <property type="molecule type" value="Genomic_DNA"/>
</dbReference>
<accession>A0A5D0MBR0</accession>
<feature type="transmembrane region" description="Helical" evidence="1">
    <location>
        <begin position="102"/>
        <end position="121"/>
    </location>
</feature>
<gene>
    <name evidence="2" type="ORF">FXF47_09190</name>
</gene>
<feature type="transmembrane region" description="Helical" evidence="1">
    <location>
        <begin position="6"/>
        <end position="25"/>
    </location>
</feature>
<name>A0A5D0MBR0_9BACT</name>
<comment type="caution">
    <text evidence="2">The sequence shown here is derived from an EMBL/GenBank/DDBJ whole genome shotgun (WGS) entry which is preliminary data.</text>
</comment>
<evidence type="ECO:0000313" key="2">
    <source>
        <dbReference type="EMBL" id="TYB30456.1"/>
    </source>
</evidence>
<sequence>MGFISTVFWPTIAVILSLTVYSFLWKDNFLYKVAEHLFIGVTVGYTIGSAWNQIIIPKLVEPVIRNFSDGKYLLAFWLIIGGVLGMFYFSRFSEKTSWLSRYPIAITVGFYAGYSIVPIWISYVSKQFHATILNPAGEPMLNFKLFNVFFSNPTYANLLKALNGPLIVIGVIIVLIYFFFSFKNDNFIIKTSRTPALVYLMLGFGGAFGYTFMARISLFIGRMNFIFSDWIGLIKNSL</sequence>
<feature type="transmembrane region" description="Helical" evidence="1">
    <location>
        <begin position="196"/>
        <end position="220"/>
    </location>
</feature>
<feature type="transmembrane region" description="Helical" evidence="1">
    <location>
        <begin position="72"/>
        <end position="90"/>
    </location>
</feature>
<proteinExistence type="predicted"/>
<feature type="transmembrane region" description="Helical" evidence="1">
    <location>
        <begin position="37"/>
        <end position="60"/>
    </location>
</feature>